<dbReference type="AlphaFoldDB" id="A0A0D2A5D6"/>
<keyword evidence="3" id="KW-1185">Reference proteome</keyword>
<dbReference type="STRING" id="91928.A0A0D2A5D6"/>
<dbReference type="EMBL" id="KN847492">
    <property type="protein sequence ID" value="KIW19977.1"/>
    <property type="molecule type" value="Genomic_DNA"/>
</dbReference>
<protein>
    <recommendedName>
        <fullName evidence="4">Myb-like domain-containing protein</fullName>
    </recommendedName>
</protein>
<dbReference type="HOGENOM" id="CLU_490922_0_0_1"/>
<sequence>MSREPFDPLVTDDYPGEYAPTNDSSHPVGIPSDSADFKQFTNSRASVAERFVPAPYDTCCQCHRHEVAPSQAQEGSRHRTFYENGHSLQATSLDTMSPSVLPASDYFLNASFIPRDWSSSSHTLGETSGMLSGTASLPPPCQPGIENGLFDHNGENTMRSSAVNRFLSTVDDAHCSNALLSADLDIHPIGTVPLFATSSPPTRQSNIAEPYLHTFEGDDGTVQDPFRYPDCENVVLPTLGLGVDALDGHDHLQYDVQTSSFGKMATPEVFLENTDTTLVSAAAVNHLVRNSRNQQSVSLSVPSFHPSSLYAECSFQRPSSEDVELQNPSKFQQLEAVPMLEYPPLPELDDYAYQELEQADSTNHGPHDDLHHQWYMEEQDHIAGLPEVPPSILHNNHTLRAAPRSEFHTSTTSRQVGSRSGQRDTSKDDLLVHLKSQGMSYKQIKEIGGFSEAESTLRGRYRALTKPKEARLRRPEWGDREIELLFEGVAYCSNTDPLASSSLHNLDAISIGQFVNKVPWKQVAEYMEGKGTYRYGNATVKKKYLEILKLRGTET</sequence>
<dbReference type="VEuPathDB" id="FungiDB:PV08_00552"/>
<evidence type="ECO:0000313" key="2">
    <source>
        <dbReference type="EMBL" id="KIW19977.1"/>
    </source>
</evidence>
<feature type="region of interest" description="Disordered" evidence="1">
    <location>
        <begin position="1"/>
        <end position="28"/>
    </location>
</feature>
<feature type="compositionally biased region" description="Polar residues" evidence="1">
    <location>
        <begin position="408"/>
        <end position="420"/>
    </location>
</feature>
<evidence type="ECO:0000313" key="3">
    <source>
        <dbReference type="Proteomes" id="UP000053328"/>
    </source>
</evidence>
<feature type="region of interest" description="Disordered" evidence="1">
    <location>
        <begin position="400"/>
        <end position="427"/>
    </location>
</feature>
<dbReference type="OrthoDB" id="3439209at2759"/>
<evidence type="ECO:0000256" key="1">
    <source>
        <dbReference type="SAM" id="MobiDB-lite"/>
    </source>
</evidence>
<dbReference type="GeneID" id="27327635"/>
<name>A0A0D2A5D6_9EURO</name>
<proteinExistence type="predicted"/>
<accession>A0A0D2A5D6</accession>
<evidence type="ECO:0008006" key="4">
    <source>
        <dbReference type="Google" id="ProtNLM"/>
    </source>
</evidence>
<gene>
    <name evidence="2" type="ORF">PV08_00552</name>
</gene>
<reference evidence="2 3" key="1">
    <citation type="submission" date="2015-01" db="EMBL/GenBank/DDBJ databases">
        <title>The Genome Sequence of Exophiala spinifera CBS89968.</title>
        <authorList>
            <consortium name="The Broad Institute Genomics Platform"/>
            <person name="Cuomo C."/>
            <person name="de Hoog S."/>
            <person name="Gorbushina A."/>
            <person name="Stielow B."/>
            <person name="Teixiera M."/>
            <person name="Abouelleil A."/>
            <person name="Chapman S.B."/>
            <person name="Priest M."/>
            <person name="Young S.K."/>
            <person name="Wortman J."/>
            <person name="Nusbaum C."/>
            <person name="Birren B."/>
        </authorList>
    </citation>
    <scope>NUCLEOTIDE SEQUENCE [LARGE SCALE GENOMIC DNA]</scope>
    <source>
        <strain evidence="2 3">CBS 89968</strain>
    </source>
</reference>
<dbReference type="Proteomes" id="UP000053328">
    <property type="component" value="Unassembled WGS sequence"/>
</dbReference>
<organism evidence="2 3">
    <name type="scientific">Exophiala spinifera</name>
    <dbReference type="NCBI Taxonomy" id="91928"/>
    <lineage>
        <taxon>Eukaryota</taxon>
        <taxon>Fungi</taxon>
        <taxon>Dikarya</taxon>
        <taxon>Ascomycota</taxon>
        <taxon>Pezizomycotina</taxon>
        <taxon>Eurotiomycetes</taxon>
        <taxon>Chaetothyriomycetidae</taxon>
        <taxon>Chaetothyriales</taxon>
        <taxon>Herpotrichiellaceae</taxon>
        <taxon>Exophiala</taxon>
    </lineage>
</organism>
<dbReference type="RefSeq" id="XP_016240193.1">
    <property type="nucleotide sequence ID" value="XM_016374917.1"/>
</dbReference>